<dbReference type="PANTHER" id="PTHR11932">
    <property type="entry name" value="CULLIN"/>
    <property type="match status" value="1"/>
</dbReference>
<evidence type="ECO:0000313" key="6">
    <source>
        <dbReference type="EMBL" id="CAI8611457.1"/>
    </source>
</evidence>
<name>A0AAV1AQ87_VICFA</name>
<dbReference type="Pfam" id="PF03931">
    <property type="entry name" value="Skp1_POZ"/>
    <property type="match status" value="1"/>
</dbReference>
<reference evidence="6 7" key="1">
    <citation type="submission" date="2023-01" db="EMBL/GenBank/DDBJ databases">
        <authorList>
            <person name="Kreplak J."/>
        </authorList>
    </citation>
    <scope>NUCLEOTIDE SEQUENCE [LARGE SCALE GENOMIC DNA]</scope>
</reference>
<dbReference type="InterPro" id="IPR011333">
    <property type="entry name" value="SKP1/BTB/POZ_sf"/>
</dbReference>
<evidence type="ECO:0000313" key="7">
    <source>
        <dbReference type="Proteomes" id="UP001157006"/>
    </source>
</evidence>
<dbReference type="InterPro" id="IPR001373">
    <property type="entry name" value="Cullin_N"/>
</dbReference>
<dbReference type="Gene3D" id="1.20.1310.10">
    <property type="entry name" value="Cullin Repeats"/>
    <property type="match status" value="1"/>
</dbReference>
<dbReference type="InterPro" id="IPR016159">
    <property type="entry name" value="Cullin_repeat-like_dom_sf"/>
</dbReference>
<dbReference type="GO" id="GO:0009867">
    <property type="term" value="P:jasmonic acid mediated signaling pathway"/>
    <property type="evidence" value="ECO:0007669"/>
    <property type="project" value="UniProtKB-ARBA"/>
</dbReference>
<dbReference type="Pfam" id="PF00888">
    <property type="entry name" value="Cullin"/>
    <property type="match status" value="1"/>
</dbReference>
<proteinExistence type="inferred from homology"/>
<dbReference type="GO" id="GO:0006511">
    <property type="term" value="P:ubiquitin-dependent protein catabolic process"/>
    <property type="evidence" value="ECO:0007669"/>
    <property type="project" value="InterPro"/>
</dbReference>
<dbReference type="SUPFAM" id="SSF74788">
    <property type="entry name" value="Cullin repeat-like"/>
    <property type="match status" value="1"/>
</dbReference>
<dbReference type="Proteomes" id="UP001157006">
    <property type="component" value="Chromosome 4"/>
</dbReference>
<dbReference type="EMBL" id="OX451739">
    <property type="protein sequence ID" value="CAI8611457.1"/>
    <property type="molecule type" value="Genomic_DNA"/>
</dbReference>
<dbReference type="InterPro" id="IPR001232">
    <property type="entry name" value="SKP1-like"/>
</dbReference>
<accession>A0AAV1AQ87</accession>
<evidence type="ECO:0000256" key="3">
    <source>
        <dbReference type="ARBA" id="ARBA00009993"/>
    </source>
</evidence>
<protein>
    <submittedName>
        <fullName evidence="6">Uncharacterized protein</fullName>
    </submittedName>
</protein>
<evidence type="ECO:0000259" key="5">
    <source>
        <dbReference type="Pfam" id="PF03931"/>
    </source>
</evidence>
<organism evidence="6 7">
    <name type="scientific">Vicia faba</name>
    <name type="common">Broad bean</name>
    <name type="synonym">Faba vulgaris</name>
    <dbReference type="NCBI Taxonomy" id="3906"/>
    <lineage>
        <taxon>Eukaryota</taxon>
        <taxon>Viridiplantae</taxon>
        <taxon>Streptophyta</taxon>
        <taxon>Embryophyta</taxon>
        <taxon>Tracheophyta</taxon>
        <taxon>Spermatophyta</taxon>
        <taxon>Magnoliopsida</taxon>
        <taxon>eudicotyledons</taxon>
        <taxon>Gunneridae</taxon>
        <taxon>Pentapetalae</taxon>
        <taxon>rosids</taxon>
        <taxon>fabids</taxon>
        <taxon>Fabales</taxon>
        <taxon>Fabaceae</taxon>
        <taxon>Papilionoideae</taxon>
        <taxon>50 kb inversion clade</taxon>
        <taxon>NPAAA clade</taxon>
        <taxon>Hologalegina</taxon>
        <taxon>IRL clade</taxon>
        <taxon>Fabeae</taxon>
        <taxon>Vicia</taxon>
    </lineage>
</organism>
<comment type="similarity">
    <text evidence="3">Belongs to the SKP1 family.</text>
</comment>
<dbReference type="SUPFAM" id="SSF81382">
    <property type="entry name" value="Skp1 dimerisation domain-like"/>
    <property type="match status" value="1"/>
</dbReference>
<evidence type="ECO:0000256" key="2">
    <source>
        <dbReference type="ARBA" id="ARBA00006019"/>
    </source>
</evidence>
<dbReference type="InterPro" id="IPR016073">
    <property type="entry name" value="Skp1_comp_POZ"/>
</dbReference>
<feature type="domain" description="Cullin N-terminal" evidence="4">
    <location>
        <begin position="65"/>
        <end position="238"/>
    </location>
</feature>
<evidence type="ECO:0000259" key="4">
    <source>
        <dbReference type="Pfam" id="PF00888"/>
    </source>
</evidence>
<comment type="pathway">
    <text evidence="1">Protein modification; protein ubiquitination.</text>
</comment>
<dbReference type="SUPFAM" id="SSF54695">
    <property type="entry name" value="POZ domain"/>
    <property type="match status" value="1"/>
</dbReference>
<sequence length="396" mass="46233">MVVPWFPLPLISIDTSVTPANCLRKSRNQISNFARQVFKATPKLLCKLVNKSMSNHKFITFEQGWETLHKAITKFHRFLEGLEPDFTLEEYIKLYTTVYELCIQEYTVSRDYARELYDKYRETCEEYIISKVLPSLQEKKGDILLRELLRRWSNYKVMTNHLSYIFDYLDQYIRRHGLASLEEINFSSFNHGVYEKMNKEIMDAIFSMIEQKLAGEKIEHTFVVHTLDFYIEFYKSTKKDKTEPCESVGKDLSKKINLRSSDGTVFEIDYGVALMSKRFEDITETISVGDEVDDISVHKVSSKILTMIVEYCKKHRSCYEHMEGDAKFVEVDPKTLLDLTTCACYMKIESLEKLTWNKVCDLIKGKTPEEIAHIFGDVDGTKLVEENIQGIESLEM</sequence>
<keyword evidence="7" id="KW-1185">Reference proteome</keyword>
<dbReference type="Gene3D" id="3.30.710.10">
    <property type="entry name" value="Potassium Channel Kv1.1, Chain A"/>
    <property type="match status" value="1"/>
</dbReference>
<dbReference type="InterPro" id="IPR036296">
    <property type="entry name" value="SKP1-like_dim_sf"/>
</dbReference>
<dbReference type="AlphaFoldDB" id="A0AAV1AQ87"/>
<dbReference type="InterPro" id="IPR045093">
    <property type="entry name" value="Cullin"/>
</dbReference>
<dbReference type="SMART" id="SM00512">
    <property type="entry name" value="Skp1"/>
    <property type="match status" value="1"/>
</dbReference>
<dbReference type="GO" id="GO:0031625">
    <property type="term" value="F:ubiquitin protein ligase binding"/>
    <property type="evidence" value="ECO:0007669"/>
    <property type="project" value="InterPro"/>
</dbReference>
<evidence type="ECO:0000256" key="1">
    <source>
        <dbReference type="ARBA" id="ARBA00004906"/>
    </source>
</evidence>
<feature type="domain" description="SKP1 component POZ" evidence="5">
    <location>
        <begin position="254"/>
        <end position="316"/>
    </location>
</feature>
<comment type="similarity">
    <text evidence="2">Belongs to the cullin family.</text>
</comment>
<gene>
    <name evidence="6" type="ORF">VFH_IV230200</name>
</gene>